<evidence type="ECO:0000256" key="7">
    <source>
        <dbReference type="ARBA" id="ARBA00022833"/>
    </source>
</evidence>
<dbReference type="Gene3D" id="1.20.272.10">
    <property type="match status" value="1"/>
</dbReference>
<dbReference type="InterPro" id="IPR050238">
    <property type="entry name" value="DNA_Rep/Repair_Clamp_Loader"/>
</dbReference>
<dbReference type="InterPro" id="IPR003593">
    <property type="entry name" value="AAA+_ATPase"/>
</dbReference>
<keyword evidence="8 11" id="KW-0067">ATP-binding</keyword>
<dbReference type="CDD" id="cd18137">
    <property type="entry name" value="HLD_clamp_pol_III_gamma_tau"/>
    <property type="match status" value="1"/>
</dbReference>
<dbReference type="GO" id="GO:0005524">
    <property type="term" value="F:ATP binding"/>
    <property type="evidence" value="ECO:0007669"/>
    <property type="project" value="UniProtKB-KW"/>
</dbReference>
<dbReference type="RefSeq" id="WP_312031265.1">
    <property type="nucleotide sequence ID" value="NZ_CP051151.1"/>
</dbReference>
<evidence type="ECO:0000259" key="13">
    <source>
        <dbReference type="SMART" id="SM00382"/>
    </source>
</evidence>
<evidence type="ECO:0000256" key="12">
    <source>
        <dbReference type="SAM" id="Coils"/>
    </source>
</evidence>
<evidence type="ECO:0000313" key="15">
    <source>
        <dbReference type="Proteomes" id="UP000512167"/>
    </source>
</evidence>
<evidence type="ECO:0000313" key="14">
    <source>
        <dbReference type="EMBL" id="QLY40427.1"/>
    </source>
</evidence>
<comment type="function">
    <text evidence="11">DNA polymerase III is a complex, multichain enzyme responsible for most of the replicative synthesis in bacteria. This DNA polymerase also exhibits 3' to 5' exonuclease activity.</text>
</comment>
<gene>
    <name evidence="11 14" type="primary">dnaX</name>
    <name evidence="14" type="ORF">HF295_06025</name>
</gene>
<dbReference type="GO" id="GO:0003887">
    <property type="term" value="F:DNA-directed DNA polymerase activity"/>
    <property type="evidence" value="ECO:0007669"/>
    <property type="project" value="UniProtKB-KW"/>
</dbReference>
<evidence type="ECO:0000256" key="10">
    <source>
        <dbReference type="ARBA" id="ARBA00049244"/>
    </source>
</evidence>
<dbReference type="AlphaFoldDB" id="A0A7L6N579"/>
<dbReference type="EC" id="2.7.7.7" evidence="11"/>
<dbReference type="KEGG" id="tbk:HF295_06025"/>
<comment type="subunit">
    <text evidence="11">DNA polymerase III contains a core (composed of alpha, epsilon and theta chains) that associates with a tau subunit. This core dimerizes to form the POLIII' complex. PolIII' associates with the gamma complex (composed of gamma, delta, delta', psi and chi chains) and with the beta chain to form the complete DNA polymerase III complex.</text>
</comment>
<dbReference type="GO" id="GO:0009360">
    <property type="term" value="C:DNA polymerase III complex"/>
    <property type="evidence" value="ECO:0007669"/>
    <property type="project" value="InterPro"/>
</dbReference>
<dbReference type="InterPro" id="IPR012763">
    <property type="entry name" value="DNA_pol_III_sug/sutau_N"/>
</dbReference>
<evidence type="ECO:0000256" key="8">
    <source>
        <dbReference type="ARBA" id="ARBA00022840"/>
    </source>
</evidence>
<keyword evidence="15" id="KW-1185">Reference proteome</keyword>
<name>A0A7L6N579_9MOLU</name>
<evidence type="ECO:0000256" key="11">
    <source>
        <dbReference type="RuleBase" id="RU364063"/>
    </source>
</evidence>
<dbReference type="InterPro" id="IPR008921">
    <property type="entry name" value="DNA_pol3_clamp-load_cplx_C"/>
</dbReference>
<evidence type="ECO:0000256" key="4">
    <source>
        <dbReference type="ARBA" id="ARBA00022705"/>
    </source>
</evidence>
<dbReference type="GO" id="GO:0046872">
    <property type="term" value="F:metal ion binding"/>
    <property type="evidence" value="ECO:0007669"/>
    <property type="project" value="UniProtKB-KW"/>
</dbReference>
<dbReference type="PRINTS" id="PR00300">
    <property type="entry name" value="CLPPROTEASEA"/>
</dbReference>
<dbReference type="Gene3D" id="1.10.8.60">
    <property type="match status" value="1"/>
</dbReference>
<dbReference type="GO" id="GO:0006261">
    <property type="term" value="P:DNA-templated DNA replication"/>
    <property type="evidence" value="ECO:0007669"/>
    <property type="project" value="TreeGrafter"/>
</dbReference>
<evidence type="ECO:0000256" key="9">
    <source>
        <dbReference type="ARBA" id="ARBA00022932"/>
    </source>
</evidence>
<dbReference type="InterPro" id="IPR022754">
    <property type="entry name" value="DNA_pol_III_gamma-3"/>
</dbReference>
<dbReference type="EMBL" id="CP051151">
    <property type="protein sequence ID" value="QLY40427.1"/>
    <property type="molecule type" value="Genomic_DNA"/>
</dbReference>
<evidence type="ECO:0000256" key="5">
    <source>
        <dbReference type="ARBA" id="ARBA00022723"/>
    </source>
</evidence>
<evidence type="ECO:0000256" key="1">
    <source>
        <dbReference type="ARBA" id="ARBA00006360"/>
    </source>
</evidence>
<reference evidence="14 15" key="1">
    <citation type="submission" date="2020-04" db="EMBL/GenBank/DDBJ databases">
        <authorList>
            <person name="Zheng R.K."/>
            <person name="Sun C.M."/>
        </authorList>
    </citation>
    <scope>NUCLEOTIDE SEQUENCE [LARGE SCALE GENOMIC DNA]</scope>
    <source>
        <strain evidence="15">zrk29</strain>
    </source>
</reference>
<proteinExistence type="inferred from homology"/>
<keyword evidence="4 11" id="KW-0235">DNA replication</keyword>
<dbReference type="PANTHER" id="PTHR11669">
    <property type="entry name" value="REPLICATION FACTOR C / DNA POLYMERASE III GAMMA-TAU SUBUNIT"/>
    <property type="match status" value="1"/>
</dbReference>
<keyword evidence="7" id="KW-0862">Zinc</keyword>
<comment type="similarity">
    <text evidence="1 11">Belongs to the DnaX/STICHEL family.</text>
</comment>
<keyword evidence="3 11" id="KW-0548">Nucleotidyltransferase</keyword>
<dbReference type="NCBIfam" id="NF004046">
    <property type="entry name" value="PRK05563.1"/>
    <property type="match status" value="1"/>
</dbReference>
<keyword evidence="9 11" id="KW-0239">DNA-directed DNA polymerase</keyword>
<dbReference type="InterPro" id="IPR001270">
    <property type="entry name" value="ClpA/B"/>
</dbReference>
<dbReference type="CDD" id="cd00009">
    <property type="entry name" value="AAA"/>
    <property type="match status" value="1"/>
</dbReference>
<dbReference type="InterPro" id="IPR045085">
    <property type="entry name" value="HLD_clamp_pol_III_gamma_tau"/>
</dbReference>
<dbReference type="Gene3D" id="3.40.50.300">
    <property type="entry name" value="P-loop containing nucleotide triphosphate hydrolases"/>
    <property type="match status" value="1"/>
</dbReference>
<keyword evidence="5" id="KW-0479">Metal-binding</keyword>
<feature type="domain" description="AAA+ ATPase" evidence="13">
    <location>
        <begin position="37"/>
        <end position="179"/>
    </location>
</feature>
<protein>
    <recommendedName>
        <fullName evidence="11">DNA polymerase III subunit gamma/tau</fullName>
        <ecNumber evidence="11">2.7.7.7</ecNumber>
    </recommendedName>
</protein>
<dbReference type="SMART" id="SM00382">
    <property type="entry name" value="AAA"/>
    <property type="match status" value="1"/>
</dbReference>
<dbReference type="SUPFAM" id="SSF48019">
    <property type="entry name" value="post-AAA+ oligomerization domain-like"/>
    <property type="match status" value="1"/>
</dbReference>
<dbReference type="GO" id="GO:0003677">
    <property type="term" value="F:DNA binding"/>
    <property type="evidence" value="ECO:0007669"/>
    <property type="project" value="InterPro"/>
</dbReference>
<dbReference type="PANTHER" id="PTHR11669:SF0">
    <property type="entry name" value="PROTEIN STICHEL-LIKE 2"/>
    <property type="match status" value="1"/>
</dbReference>
<dbReference type="Pfam" id="PF12169">
    <property type="entry name" value="DNA_pol3_gamma3"/>
    <property type="match status" value="1"/>
</dbReference>
<evidence type="ECO:0000256" key="2">
    <source>
        <dbReference type="ARBA" id="ARBA00022679"/>
    </source>
</evidence>
<dbReference type="FunFam" id="3.40.50.300:FF:000014">
    <property type="entry name" value="DNA polymerase III subunit gamma/tau"/>
    <property type="match status" value="1"/>
</dbReference>
<keyword evidence="6 11" id="KW-0547">Nucleotide-binding</keyword>
<dbReference type="Proteomes" id="UP000512167">
    <property type="component" value="Chromosome"/>
</dbReference>
<dbReference type="SUPFAM" id="SSF52540">
    <property type="entry name" value="P-loop containing nucleoside triphosphate hydrolases"/>
    <property type="match status" value="1"/>
</dbReference>
<dbReference type="FunFam" id="1.10.8.60:FF:000013">
    <property type="entry name" value="DNA polymerase III subunit gamma/tau"/>
    <property type="match status" value="1"/>
</dbReference>
<comment type="catalytic activity">
    <reaction evidence="10 11">
        <text>DNA(n) + a 2'-deoxyribonucleoside 5'-triphosphate = DNA(n+1) + diphosphate</text>
        <dbReference type="Rhea" id="RHEA:22508"/>
        <dbReference type="Rhea" id="RHEA-COMP:17339"/>
        <dbReference type="Rhea" id="RHEA-COMP:17340"/>
        <dbReference type="ChEBI" id="CHEBI:33019"/>
        <dbReference type="ChEBI" id="CHEBI:61560"/>
        <dbReference type="ChEBI" id="CHEBI:173112"/>
        <dbReference type="EC" id="2.7.7.7"/>
    </reaction>
</comment>
<dbReference type="Pfam" id="PF22608">
    <property type="entry name" value="DNAX_ATPase_lid"/>
    <property type="match status" value="1"/>
</dbReference>
<sequence>MSYKALYRIYRPASFDEVAGQKHITQTLKNALKNDRVAHAYLFSGPRGTGKTSIAKIFAKAINCVEAPTDNPCNVCENCLGISNNTISDVIEIDAASNNGVDEIRELRDKVKYLPGYVKYKVYIIDEVHMLSTGAFNALLKTLEEPPQHVIFILCTTEPQKIPATIHSRCQRFDFKSISNADIIDKLFEIAEQEKIQISEEAVKQIASYADGGLRDAISLLDQVYAYSPSTINLDHVNEICGTVSMNKLVEMVSSIIKFEPSKAIQLLSDLLSEGKEIKQITLDLIDFFKNLLVYKNLNHINNYSIYSDYEEFKNFALNIDNHRLFNILDILNQTLNEMSWSGQAKTYLELGFLKMTDQELKHSLEYANQIDALEERVRYLEKELNQVTKFKPLVKETLYKEPKIEEKTIEDKVFINKEIETNDEKEINIISDDFRDSKDDEDSIEVNESVNDNIDDEETLKTLDLKEEIKNDMCTDISNTYDIKFVEEVLNNGDVSDRKYLNDEWYGFERGLDNKDDRYIASLFESGQVVASKKNKIIITFSSATICNKLMTLQNKNLMRNVLYNKFNREIDYMALPTNVFDDITEEFKEMYRKGVKYIQLSQIYCDGLKDVSQMSETTEQEQESKIVSEAKSAFGDLVKIKP</sequence>
<keyword evidence="2 11" id="KW-0808">Transferase</keyword>
<dbReference type="Pfam" id="PF13177">
    <property type="entry name" value="DNA_pol3_delta2"/>
    <property type="match status" value="1"/>
</dbReference>
<organism evidence="14 15">
    <name type="scientific">Hujiaoplasma nucleasis</name>
    <dbReference type="NCBI Taxonomy" id="2725268"/>
    <lineage>
        <taxon>Bacteria</taxon>
        <taxon>Bacillati</taxon>
        <taxon>Mycoplasmatota</taxon>
        <taxon>Mollicutes</taxon>
        <taxon>Candidatus Izemoplasmatales</taxon>
        <taxon>Hujiaoplasmataceae</taxon>
        <taxon>Hujiaoplasma</taxon>
    </lineage>
</organism>
<feature type="coiled-coil region" evidence="12">
    <location>
        <begin position="364"/>
        <end position="391"/>
    </location>
</feature>
<keyword evidence="12" id="KW-0175">Coiled coil</keyword>
<evidence type="ECO:0000256" key="6">
    <source>
        <dbReference type="ARBA" id="ARBA00022741"/>
    </source>
</evidence>
<dbReference type="NCBIfam" id="TIGR02397">
    <property type="entry name" value="dnaX_nterm"/>
    <property type="match status" value="1"/>
</dbReference>
<evidence type="ECO:0000256" key="3">
    <source>
        <dbReference type="ARBA" id="ARBA00022695"/>
    </source>
</evidence>
<accession>A0A7L6N579</accession>
<dbReference type="InterPro" id="IPR027417">
    <property type="entry name" value="P-loop_NTPase"/>
</dbReference>